<evidence type="ECO:0000256" key="1">
    <source>
        <dbReference type="SAM" id="MobiDB-lite"/>
    </source>
</evidence>
<gene>
    <name evidence="4" type="ORF">GB992_00815</name>
</gene>
<feature type="domain" description="Prophage endopeptidase tail N-terminal" evidence="3">
    <location>
        <begin position="7"/>
        <end position="90"/>
    </location>
</feature>
<evidence type="ECO:0000313" key="5">
    <source>
        <dbReference type="Proteomes" id="UP000480570"/>
    </source>
</evidence>
<name>A0A7C9N3Q6_9LACO</name>
<reference evidence="4 5" key="1">
    <citation type="journal article" date="2019" name="Appl. Environ. Microbiol.">
        <title>Genetic determinants of hydroxycinnamic acid metabolism in heterofermentative lactobacilli.</title>
        <authorList>
            <person name="Gaur G."/>
            <person name="Oh J.H."/>
            <person name="Filannino P."/>
            <person name="Gobbetti M."/>
            <person name="van Pijkeren J.P."/>
            <person name="Ganzle M.G."/>
        </authorList>
    </citation>
    <scope>NUCLEOTIDE SEQUENCE [LARGE SCALE GENOMIC DNA]</scope>
    <source>
        <strain evidence="4 5">FUA3583</strain>
    </source>
</reference>
<dbReference type="Gene3D" id="3.55.50.40">
    <property type="match status" value="1"/>
</dbReference>
<dbReference type="Pfam" id="PF06605">
    <property type="entry name" value="Prophage_tail"/>
    <property type="match status" value="1"/>
</dbReference>
<dbReference type="InterPro" id="IPR010572">
    <property type="entry name" value="Tail_dom"/>
</dbReference>
<protein>
    <recommendedName>
        <fullName evidence="6">Prophage tail endopeptidase domain-containing protein</fullName>
    </recommendedName>
</protein>
<accession>A0A7C9N3Q6</accession>
<sequence length="382" mass="43152">MQTKDKLVVQDAKRQYTDILTNIDFEAFEYTWQKNSELQLDFTAYEDGSLAFNLLTVENSVWYQGQEYIVKQVTDDRKDGQHALTVTATHVFYQLNYRMQHNKNAGAQTYTINSAMDYLLAGLNSGYSYVIHGNFGSKSITDFGACMVNDGLSTILTTFNVYAYFPDNKVINLYDEASFTHMTDNVFRYRNNTQEVQLQYDSTTIVNTVTASSSQSNTDSNGNATNPPFQPFTVTDNDSVSRWGERDGADVSSDTITNTTDMNAYVLSQMQSEPTSTITVTMANEDVPTIGDKWTLQVLQADYQTTVEVVQIQSYPFSKKSAQVVLNNLKQNFFDSLNANNKKITEVKQDLAKVSSNANRTIYETSMITDEDTIDKLNELEK</sequence>
<comment type="caution">
    <text evidence="4">The sequence shown here is derived from an EMBL/GenBank/DDBJ whole genome shotgun (WGS) entry which is preliminary data.</text>
</comment>
<feature type="compositionally biased region" description="Polar residues" evidence="1">
    <location>
        <begin position="211"/>
        <end position="240"/>
    </location>
</feature>
<dbReference type="InterPro" id="IPR044051">
    <property type="entry name" value="Prophage_tail_N"/>
</dbReference>
<evidence type="ECO:0000259" key="2">
    <source>
        <dbReference type="Pfam" id="PF06605"/>
    </source>
</evidence>
<dbReference type="Gene3D" id="6.20.110.10">
    <property type="match status" value="1"/>
</dbReference>
<evidence type="ECO:0000259" key="3">
    <source>
        <dbReference type="Pfam" id="PF18994"/>
    </source>
</evidence>
<feature type="region of interest" description="Disordered" evidence="1">
    <location>
        <begin position="211"/>
        <end position="241"/>
    </location>
</feature>
<proteinExistence type="predicted"/>
<evidence type="ECO:0008006" key="6">
    <source>
        <dbReference type="Google" id="ProtNLM"/>
    </source>
</evidence>
<evidence type="ECO:0000313" key="4">
    <source>
        <dbReference type="EMBL" id="MYV04452.1"/>
    </source>
</evidence>
<dbReference type="Pfam" id="PF18994">
    <property type="entry name" value="Prophage_tailD1"/>
    <property type="match status" value="1"/>
</dbReference>
<dbReference type="AlphaFoldDB" id="A0A7C9N3Q6"/>
<feature type="domain" description="Tail spike" evidence="2">
    <location>
        <begin position="92"/>
        <end position="335"/>
    </location>
</feature>
<organism evidence="4 5">
    <name type="scientific">Furfurilactobacillus rossiae</name>
    <dbReference type="NCBI Taxonomy" id="231049"/>
    <lineage>
        <taxon>Bacteria</taxon>
        <taxon>Bacillati</taxon>
        <taxon>Bacillota</taxon>
        <taxon>Bacilli</taxon>
        <taxon>Lactobacillales</taxon>
        <taxon>Lactobacillaceae</taxon>
        <taxon>Furfurilactobacillus</taxon>
    </lineage>
</organism>
<dbReference type="EMBL" id="WEZT01000002">
    <property type="protein sequence ID" value="MYV04452.1"/>
    <property type="molecule type" value="Genomic_DNA"/>
</dbReference>
<dbReference type="Proteomes" id="UP000480570">
    <property type="component" value="Unassembled WGS sequence"/>
</dbReference>